<evidence type="ECO:0000313" key="1">
    <source>
        <dbReference type="EMBL" id="DAF97059.1"/>
    </source>
</evidence>
<organism evidence="1">
    <name type="scientific">Siphoviridae sp. ctg6c78</name>
    <dbReference type="NCBI Taxonomy" id="2825603"/>
    <lineage>
        <taxon>Viruses</taxon>
        <taxon>Duplodnaviria</taxon>
        <taxon>Heunggongvirae</taxon>
        <taxon>Uroviricota</taxon>
        <taxon>Caudoviricetes</taxon>
    </lineage>
</organism>
<sequence>MADKVTLTDSTTGEIVYPQTLVDQVQDANGTILSNLVLMKNNTTAFTPTANYHPATI</sequence>
<name>A0A8S5URK1_9CAUD</name>
<reference evidence="1" key="1">
    <citation type="journal article" date="2021" name="Proc. Natl. Acad. Sci. U.S.A.">
        <title>A Catalog of Tens of Thousands of Viruses from Human Metagenomes Reveals Hidden Associations with Chronic Diseases.</title>
        <authorList>
            <person name="Tisza M.J."/>
            <person name="Buck C.B."/>
        </authorList>
    </citation>
    <scope>NUCLEOTIDE SEQUENCE</scope>
    <source>
        <strain evidence="1">Ctg6c78</strain>
    </source>
</reference>
<protein>
    <submittedName>
        <fullName evidence="1">Uncharacterized protein</fullName>
    </submittedName>
</protein>
<accession>A0A8S5URK1</accession>
<dbReference type="EMBL" id="BK016125">
    <property type="protein sequence ID" value="DAF97059.1"/>
    <property type="molecule type" value="Genomic_DNA"/>
</dbReference>
<proteinExistence type="predicted"/>